<dbReference type="GO" id="GO:0005525">
    <property type="term" value="F:GTP binding"/>
    <property type="evidence" value="ECO:0007669"/>
    <property type="project" value="InterPro"/>
</dbReference>
<dbReference type="Gene3D" id="3.40.50.300">
    <property type="entry name" value="P-loop containing nucleotide triphosphate hydrolases"/>
    <property type="match status" value="1"/>
</dbReference>
<accession>X1A8Y6</accession>
<dbReference type="InterPro" id="IPR027417">
    <property type="entry name" value="P-loop_NTPase"/>
</dbReference>
<dbReference type="InterPro" id="IPR001806">
    <property type="entry name" value="Small_GTPase"/>
</dbReference>
<proteinExistence type="predicted"/>
<dbReference type="Pfam" id="PF00071">
    <property type="entry name" value="Ras"/>
    <property type="match status" value="1"/>
</dbReference>
<comment type="caution">
    <text evidence="1">The sequence shown here is derived from an EMBL/GenBank/DDBJ whole genome shotgun (WGS) entry which is preliminary data.</text>
</comment>
<dbReference type="SUPFAM" id="SSF52540">
    <property type="entry name" value="P-loop containing nucleoside triphosphate hydrolases"/>
    <property type="match status" value="1"/>
</dbReference>
<sequence length="59" mass="6852">MFGKCIENKIDLEDKREILKEEDLKKAEDLRCSFIETSTLHNINVQDTFKIVGIGLKKI</sequence>
<reference evidence="1" key="1">
    <citation type="journal article" date="2014" name="Front. Microbiol.">
        <title>High frequency of phylogenetically diverse reductive dehalogenase-homologous genes in deep subseafloor sedimentary metagenomes.</title>
        <authorList>
            <person name="Kawai M."/>
            <person name="Futagami T."/>
            <person name="Toyoda A."/>
            <person name="Takaki Y."/>
            <person name="Nishi S."/>
            <person name="Hori S."/>
            <person name="Arai W."/>
            <person name="Tsubouchi T."/>
            <person name="Morono Y."/>
            <person name="Uchiyama I."/>
            <person name="Ito T."/>
            <person name="Fujiyama A."/>
            <person name="Inagaki F."/>
            <person name="Takami H."/>
        </authorList>
    </citation>
    <scope>NUCLEOTIDE SEQUENCE</scope>
    <source>
        <strain evidence="1">Expedition CK06-06</strain>
    </source>
</reference>
<dbReference type="GO" id="GO:0003924">
    <property type="term" value="F:GTPase activity"/>
    <property type="evidence" value="ECO:0007669"/>
    <property type="project" value="InterPro"/>
</dbReference>
<dbReference type="AlphaFoldDB" id="X1A8Y6"/>
<organism evidence="1">
    <name type="scientific">marine sediment metagenome</name>
    <dbReference type="NCBI Taxonomy" id="412755"/>
    <lineage>
        <taxon>unclassified sequences</taxon>
        <taxon>metagenomes</taxon>
        <taxon>ecological metagenomes</taxon>
    </lineage>
</organism>
<protein>
    <submittedName>
        <fullName evidence="1">Uncharacterized protein</fullName>
    </submittedName>
</protein>
<dbReference type="EMBL" id="BART01002866">
    <property type="protein sequence ID" value="GAG69203.1"/>
    <property type="molecule type" value="Genomic_DNA"/>
</dbReference>
<evidence type="ECO:0000313" key="1">
    <source>
        <dbReference type="EMBL" id="GAG69203.1"/>
    </source>
</evidence>
<name>X1A8Y6_9ZZZZ</name>
<gene>
    <name evidence="1" type="ORF">S01H4_08374</name>
</gene>